<evidence type="ECO:0000256" key="1">
    <source>
        <dbReference type="ARBA" id="ARBA00009995"/>
    </source>
</evidence>
<organism evidence="5 8">
    <name type="scientific">Medicago truncatula</name>
    <name type="common">Barrel medic</name>
    <name type="synonym">Medicago tribuloides</name>
    <dbReference type="NCBI Taxonomy" id="3880"/>
    <lineage>
        <taxon>Eukaryota</taxon>
        <taxon>Viridiplantae</taxon>
        <taxon>Streptophyta</taxon>
        <taxon>Embryophyta</taxon>
        <taxon>Tracheophyta</taxon>
        <taxon>Spermatophyta</taxon>
        <taxon>Magnoliopsida</taxon>
        <taxon>eudicotyledons</taxon>
        <taxon>Gunneridae</taxon>
        <taxon>Pentapetalae</taxon>
        <taxon>rosids</taxon>
        <taxon>fabids</taxon>
        <taxon>Fabales</taxon>
        <taxon>Fabaceae</taxon>
        <taxon>Papilionoideae</taxon>
        <taxon>50 kb inversion clade</taxon>
        <taxon>NPAAA clade</taxon>
        <taxon>Hologalegina</taxon>
        <taxon>IRL clade</taxon>
        <taxon>Trifolieae</taxon>
        <taxon>Medicago</taxon>
    </lineage>
</organism>
<evidence type="ECO:0000313" key="6">
    <source>
        <dbReference type="EMBL" id="RHN44376.1"/>
    </source>
</evidence>
<dbReference type="PANTHER" id="PTHR11926:SF1530">
    <property type="entry name" value="EF-HAND DOMAIN-CONTAINING PROTEIN"/>
    <property type="match status" value="1"/>
</dbReference>
<dbReference type="HOGENOM" id="CLU_001724_0_2_1"/>
<reference evidence="7" key="3">
    <citation type="submission" date="2015-04" db="UniProtKB">
        <authorList>
            <consortium name="EnsemblPlants"/>
        </authorList>
    </citation>
    <scope>IDENTIFICATION</scope>
    <source>
        <strain evidence="7">cv. Jemalong A17</strain>
    </source>
</reference>
<dbReference type="FunFam" id="3.40.50.2000:FF:000108">
    <property type="entry name" value="UDP-glycosyltransferase 83A1"/>
    <property type="match status" value="1"/>
</dbReference>
<dbReference type="PANTHER" id="PTHR11926">
    <property type="entry name" value="GLUCOSYL/GLUCURONOSYL TRANSFERASES"/>
    <property type="match status" value="1"/>
</dbReference>
<dbReference type="SUPFAM" id="SSF53756">
    <property type="entry name" value="UDP-Glycosyltransferase/glycogen phosphorylase"/>
    <property type="match status" value="1"/>
</dbReference>
<gene>
    <name evidence="7" type="primary">11430304</name>
    <name evidence="5" type="ordered locus">MTR_7g013180</name>
    <name evidence="6" type="ORF">MtrunA17_Chr7g0218791</name>
</gene>
<evidence type="ECO:0000313" key="8">
    <source>
        <dbReference type="Proteomes" id="UP000002051"/>
    </source>
</evidence>
<dbReference type="PaxDb" id="3880-AES77642"/>
<name>G7L592_MEDTR</name>
<dbReference type="Proteomes" id="UP000265566">
    <property type="component" value="Chromosome 7"/>
</dbReference>
<protein>
    <recommendedName>
        <fullName evidence="4">Glycosyltransferase</fullName>
        <ecNumber evidence="4">2.4.1.-</ecNumber>
    </recommendedName>
</protein>
<sequence>MGNPHFLAIPFPILGHMNPLMQFSHVLAKHGCKITFLTSDENYNKMKTTSIIGEQGKVKESNINLVSLPDGVSPQDDRKDVAKVILSTRTTMSSMLPKLIEEINALDSDNKISCIIVTKNMGWALEVAHQLGIKGALFWPASATSLVSFNSMETFVEEGIIDSQSGLPRKQEIQLSTNLPMMEAAAMPWYNLNSAFFFLHMMKEMQNMNLGEWWLCNTSMDLEAEAISLSPKFLPIGPLMENEHNNMGSLWQEDETCIEWLDQYPPKSVIYVSFGSLISIGPNQFKELALGLDLLERPFLWVVRKDKGNETKYAYPSEFKGSQGKIVGWSPQKKILTHPSIVCFITHCGWNSTIESVCNGVPLLCLPFFSDQLMNKTYICDVWKVGLGFEKDENGLITKGEIKKKVDELLEDEGIKERSSKLMEMVAENKAKGGKNLNKFINWAKE</sequence>
<comment type="similarity">
    <text evidence="1 3">Belongs to the UDP-glycosyltransferase family.</text>
</comment>
<evidence type="ECO:0000313" key="7">
    <source>
        <dbReference type="EnsemblPlants" id="AES77642"/>
    </source>
</evidence>
<keyword evidence="8" id="KW-1185">Reference proteome</keyword>
<dbReference type="eggNOG" id="KOG1192">
    <property type="taxonomic scope" value="Eukaryota"/>
</dbReference>
<evidence type="ECO:0000313" key="5">
    <source>
        <dbReference type="EMBL" id="AES77642.1"/>
    </source>
</evidence>
<dbReference type="AlphaFoldDB" id="G7L592"/>
<dbReference type="EMBL" id="PSQE01000007">
    <property type="protein sequence ID" value="RHN44376.1"/>
    <property type="molecule type" value="Genomic_DNA"/>
</dbReference>
<evidence type="ECO:0000256" key="2">
    <source>
        <dbReference type="ARBA" id="ARBA00022679"/>
    </source>
</evidence>
<reference evidence="5 8" key="2">
    <citation type="journal article" date="2014" name="BMC Genomics">
        <title>An improved genome release (version Mt4.0) for the model legume Medicago truncatula.</title>
        <authorList>
            <person name="Tang H."/>
            <person name="Krishnakumar V."/>
            <person name="Bidwell S."/>
            <person name="Rosen B."/>
            <person name="Chan A."/>
            <person name="Zhou S."/>
            <person name="Gentzbittel L."/>
            <person name="Childs K.L."/>
            <person name="Yandell M."/>
            <person name="Gundlach H."/>
            <person name="Mayer K.F."/>
            <person name="Schwartz D.C."/>
            <person name="Town C.D."/>
        </authorList>
    </citation>
    <scope>GENOME REANNOTATION</scope>
    <source>
        <strain evidence="5">A17</strain>
        <strain evidence="7 8">cv. Jemalong A17</strain>
    </source>
</reference>
<dbReference type="GO" id="GO:0035251">
    <property type="term" value="F:UDP-glucosyltransferase activity"/>
    <property type="evidence" value="ECO:0000318"/>
    <property type="project" value="GO_Central"/>
</dbReference>
<dbReference type="InterPro" id="IPR035595">
    <property type="entry name" value="UDP_glycos_trans_CS"/>
</dbReference>
<keyword evidence="3 6" id="KW-0328">Glycosyltransferase</keyword>
<dbReference type="Gramene" id="rna38492">
    <property type="protein sequence ID" value="RHN44376.1"/>
    <property type="gene ID" value="gene38492"/>
</dbReference>
<evidence type="ECO:0000256" key="3">
    <source>
        <dbReference type="RuleBase" id="RU003718"/>
    </source>
</evidence>
<reference evidence="5 8" key="1">
    <citation type="journal article" date="2011" name="Nature">
        <title>The Medicago genome provides insight into the evolution of rhizobial symbioses.</title>
        <authorList>
            <person name="Young N.D."/>
            <person name="Debelle F."/>
            <person name="Oldroyd G.E."/>
            <person name="Geurts R."/>
            <person name="Cannon S.B."/>
            <person name="Udvardi M.K."/>
            <person name="Benedito V.A."/>
            <person name="Mayer K.F."/>
            <person name="Gouzy J."/>
            <person name="Schoof H."/>
            <person name="Van de Peer Y."/>
            <person name="Proost S."/>
            <person name="Cook D.R."/>
            <person name="Meyers B.C."/>
            <person name="Spannagl M."/>
            <person name="Cheung F."/>
            <person name="De Mita S."/>
            <person name="Krishnakumar V."/>
            <person name="Gundlach H."/>
            <person name="Zhou S."/>
            <person name="Mudge J."/>
            <person name="Bharti A.K."/>
            <person name="Murray J.D."/>
            <person name="Naoumkina M.A."/>
            <person name="Rosen B."/>
            <person name="Silverstein K.A."/>
            <person name="Tang H."/>
            <person name="Rombauts S."/>
            <person name="Zhao P.X."/>
            <person name="Zhou P."/>
            <person name="Barbe V."/>
            <person name="Bardou P."/>
            <person name="Bechner M."/>
            <person name="Bellec A."/>
            <person name="Berger A."/>
            <person name="Berges H."/>
            <person name="Bidwell S."/>
            <person name="Bisseling T."/>
            <person name="Choisne N."/>
            <person name="Couloux A."/>
            <person name="Denny R."/>
            <person name="Deshpande S."/>
            <person name="Dai X."/>
            <person name="Doyle J.J."/>
            <person name="Dudez A.M."/>
            <person name="Farmer A.D."/>
            <person name="Fouteau S."/>
            <person name="Franken C."/>
            <person name="Gibelin C."/>
            <person name="Gish J."/>
            <person name="Goldstein S."/>
            <person name="Gonzalez A.J."/>
            <person name="Green P.J."/>
            <person name="Hallab A."/>
            <person name="Hartog M."/>
            <person name="Hua A."/>
            <person name="Humphray S.J."/>
            <person name="Jeong D.H."/>
            <person name="Jing Y."/>
            <person name="Jocker A."/>
            <person name="Kenton S.M."/>
            <person name="Kim D.J."/>
            <person name="Klee K."/>
            <person name="Lai H."/>
            <person name="Lang C."/>
            <person name="Lin S."/>
            <person name="Macmil S.L."/>
            <person name="Magdelenat G."/>
            <person name="Matthews L."/>
            <person name="McCorrison J."/>
            <person name="Monaghan E.L."/>
            <person name="Mun J.H."/>
            <person name="Najar F.Z."/>
            <person name="Nicholson C."/>
            <person name="Noirot C."/>
            <person name="O'Bleness M."/>
            <person name="Paule C.R."/>
            <person name="Poulain J."/>
            <person name="Prion F."/>
            <person name="Qin B."/>
            <person name="Qu C."/>
            <person name="Retzel E.F."/>
            <person name="Riddle C."/>
            <person name="Sallet E."/>
            <person name="Samain S."/>
            <person name="Samson N."/>
            <person name="Sanders I."/>
            <person name="Saurat O."/>
            <person name="Scarpelli C."/>
            <person name="Schiex T."/>
            <person name="Segurens B."/>
            <person name="Severin A.J."/>
            <person name="Sherrier D.J."/>
            <person name="Shi R."/>
            <person name="Sims S."/>
            <person name="Singer S.R."/>
            <person name="Sinharoy S."/>
            <person name="Sterck L."/>
            <person name="Viollet A."/>
            <person name="Wang B.B."/>
            <person name="Wang K."/>
            <person name="Wang M."/>
            <person name="Wang X."/>
            <person name="Warfsmann J."/>
            <person name="Weissenbach J."/>
            <person name="White D.D."/>
            <person name="White J.D."/>
            <person name="Wiley G.B."/>
            <person name="Wincker P."/>
            <person name="Xing Y."/>
            <person name="Yang L."/>
            <person name="Yao Z."/>
            <person name="Ying F."/>
            <person name="Zhai J."/>
            <person name="Zhou L."/>
            <person name="Zuber A."/>
            <person name="Denarie J."/>
            <person name="Dixon R.A."/>
            <person name="May G.D."/>
            <person name="Schwartz D.C."/>
            <person name="Rogers J."/>
            <person name="Quetier F."/>
            <person name="Town C.D."/>
            <person name="Roe B.A."/>
        </authorList>
    </citation>
    <scope>NUCLEOTIDE SEQUENCE [LARGE SCALE GENOMIC DNA]</scope>
    <source>
        <strain evidence="5">A17</strain>
        <strain evidence="7 8">cv. Jemalong A17</strain>
    </source>
</reference>
<evidence type="ECO:0000256" key="4">
    <source>
        <dbReference type="RuleBase" id="RU362057"/>
    </source>
</evidence>
<dbReference type="Pfam" id="PF00201">
    <property type="entry name" value="UDPGT"/>
    <property type="match status" value="1"/>
</dbReference>
<dbReference type="Gene3D" id="3.40.50.2000">
    <property type="entry name" value="Glycogen Phosphorylase B"/>
    <property type="match status" value="2"/>
</dbReference>
<dbReference type="CDD" id="cd03784">
    <property type="entry name" value="GT1_Gtf-like"/>
    <property type="match status" value="1"/>
</dbReference>
<keyword evidence="2 3" id="KW-0808">Transferase</keyword>
<proteinExistence type="inferred from homology"/>
<dbReference type="FunFam" id="3.40.50.2000:FF:000056">
    <property type="entry name" value="Glycosyltransferase"/>
    <property type="match status" value="1"/>
</dbReference>
<dbReference type="OrthoDB" id="5835829at2759"/>
<dbReference type="EnsemblPlants" id="AES77642">
    <property type="protein sequence ID" value="AES77642"/>
    <property type="gene ID" value="MTR_7g013180"/>
</dbReference>
<accession>G7L592</accession>
<dbReference type="Proteomes" id="UP000002051">
    <property type="component" value="Unassembled WGS sequence"/>
</dbReference>
<dbReference type="KEGG" id="mtr:11430304"/>
<dbReference type="EC" id="2.4.1.-" evidence="4"/>
<dbReference type="EMBL" id="CM001223">
    <property type="protein sequence ID" value="AES77642.1"/>
    <property type="molecule type" value="Genomic_DNA"/>
</dbReference>
<dbReference type="OMA" id="VTKNMGW"/>
<reference evidence="6" key="4">
    <citation type="journal article" date="2018" name="Nat. Plants">
        <title>Whole-genome landscape of Medicago truncatula symbiotic genes.</title>
        <authorList>
            <person name="Pecrix Y."/>
            <person name="Gamas P."/>
            <person name="Carrere S."/>
        </authorList>
    </citation>
    <scope>NUCLEOTIDE SEQUENCE</scope>
    <source>
        <tissue evidence="6">Leaves</tissue>
    </source>
</reference>
<dbReference type="PROSITE" id="PS00375">
    <property type="entry name" value="UDPGT"/>
    <property type="match status" value="1"/>
</dbReference>
<dbReference type="InterPro" id="IPR002213">
    <property type="entry name" value="UDP_glucos_trans"/>
</dbReference>